<evidence type="ECO:0000313" key="1">
    <source>
        <dbReference type="EMBL" id="OHE96827.1"/>
    </source>
</evidence>
<dbReference type="GeneID" id="34560939"/>
<protein>
    <submittedName>
        <fullName evidence="1">Uncharacterized protein</fullName>
    </submittedName>
</protein>
<dbReference type="Proteomes" id="UP000176998">
    <property type="component" value="Unassembled WGS sequence"/>
</dbReference>
<reference evidence="1 2" key="1">
    <citation type="submission" date="2016-09" db="EMBL/GenBank/DDBJ databases">
        <authorList>
            <person name="Capua I."/>
            <person name="De Benedictis P."/>
            <person name="Joannis T."/>
            <person name="Lombin L.H."/>
            <person name="Cattoli G."/>
        </authorList>
    </citation>
    <scope>NUCLEOTIDE SEQUENCE [LARGE SCALE GENOMIC DNA]</scope>
    <source>
        <strain evidence="1 2">IMI 309357</strain>
    </source>
</reference>
<dbReference type="OrthoDB" id="4849128at2759"/>
<dbReference type="EMBL" id="MJBS01000064">
    <property type="protein sequence ID" value="OHE96827.1"/>
    <property type="molecule type" value="Genomic_DNA"/>
</dbReference>
<evidence type="ECO:0000313" key="2">
    <source>
        <dbReference type="Proteomes" id="UP000176998"/>
    </source>
</evidence>
<organism evidence="1 2">
    <name type="scientific">Colletotrichum orchidophilum</name>
    <dbReference type="NCBI Taxonomy" id="1209926"/>
    <lineage>
        <taxon>Eukaryota</taxon>
        <taxon>Fungi</taxon>
        <taxon>Dikarya</taxon>
        <taxon>Ascomycota</taxon>
        <taxon>Pezizomycotina</taxon>
        <taxon>Sordariomycetes</taxon>
        <taxon>Hypocreomycetidae</taxon>
        <taxon>Glomerellales</taxon>
        <taxon>Glomerellaceae</taxon>
        <taxon>Colletotrichum</taxon>
    </lineage>
</organism>
<accession>A0A1G4B5Y7</accession>
<keyword evidence="2" id="KW-1185">Reference proteome</keyword>
<comment type="caution">
    <text evidence="1">The sequence shown here is derived from an EMBL/GenBank/DDBJ whole genome shotgun (WGS) entry which is preliminary data.</text>
</comment>
<gene>
    <name evidence="1" type="ORF">CORC01_07794</name>
</gene>
<name>A0A1G4B5Y7_9PEZI</name>
<proteinExistence type="predicted"/>
<dbReference type="RefSeq" id="XP_022473983.1">
    <property type="nucleotide sequence ID" value="XM_022619429.1"/>
</dbReference>
<dbReference type="AlphaFoldDB" id="A0A1G4B5Y7"/>
<sequence length="159" mass="17567">MFLREDLDDFKRLLDIIGKDPITIKKFPRANIVIVERTTGSDNSGDDAVNIRAMHTTSSAPLSSLSDTSDTLEDVEMLVEEKGTFAAELGDGNDTGKYFAVPETQSAYLVRDEPKSQTPGVFPWQNRICRCVPIATVFGDKDVGLRLHLGQQRLQVPSP</sequence>